<dbReference type="SUPFAM" id="SSF82866">
    <property type="entry name" value="Multidrug efflux transporter AcrB transmembrane domain"/>
    <property type="match status" value="2"/>
</dbReference>
<evidence type="ECO:0000256" key="1">
    <source>
        <dbReference type="ARBA" id="ARBA00005585"/>
    </source>
</evidence>
<evidence type="ECO:0000256" key="3">
    <source>
        <dbReference type="SAM" id="Phobius"/>
    </source>
</evidence>
<evidence type="ECO:0000256" key="2">
    <source>
        <dbReference type="SAM" id="MobiDB-lite"/>
    </source>
</evidence>
<dbReference type="AlphaFoldDB" id="A0A8J6C9K8"/>
<feature type="domain" description="SSD" evidence="4">
    <location>
        <begin position="339"/>
        <end position="498"/>
    </location>
</feature>
<dbReference type="PRINTS" id="PR00702">
    <property type="entry name" value="ACRIFLAVINRP"/>
</dbReference>
<keyword evidence="6" id="KW-1185">Reference proteome</keyword>
<protein>
    <recommendedName>
        <fullName evidence="4">SSD domain-containing protein</fullName>
    </recommendedName>
</protein>
<feature type="region of interest" description="Disordered" evidence="2">
    <location>
        <begin position="47"/>
        <end position="87"/>
    </location>
</feature>
<organism evidence="5 6">
    <name type="scientific">Diacronema lutheri</name>
    <name type="common">Unicellular marine alga</name>
    <name type="synonym">Monochrysis lutheri</name>
    <dbReference type="NCBI Taxonomy" id="2081491"/>
    <lineage>
        <taxon>Eukaryota</taxon>
        <taxon>Haptista</taxon>
        <taxon>Haptophyta</taxon>
        <taxon>Pavlovophyceae</taxon>
        <taxon>Pavlovales</taxon>
        <taxon>Pavlovaceae</taxon>
        <taxon>Diacronema</taxon>
    </lineage>
</organism>
<feature type="compositionally biased region" description="Low complexity" evidence="2">
    <location>
        <begin position="49"/>
        <end position="76"/>
    </location>
</feature>
<evidence type="ECO:0000259" key="4">
    <source>
        <dbReference type="PROSITE" id="PS50156"/>
    </source>
</evidence>
<feature type="transmembrane region" description="Helical" evidence="3">
    <location>
        <begin position="401"/>
        <end position="424"/>
    </location>
</feature>
<dbReference type="PANTHER" id="PTHR10796">
    <property type="entry name" value="PATCHED-RELATED"/>
    <property type="match status" value="1"/>
</dbReference>
<dbReference type="Gene3D" id="1.20.1640.10">
    <property type="entry name" value="Multidrug efflux transporter AcrB transmembrane domain"/>
    <property type="match status" value="2"/>
</dbReference>
<keyword evidence="3" id="KW-0812">Transmembrane</keyword>
<dbReference type="EMBL" id="JAGTXO010000007">
    <property type="protein sequence ID" value="KAG8466627.1"/>
    <property type="molecule type" value="Genomic_DNA"/>
</dbReference>
<dbReference type="PANTHER" id="PTHR10796:SF92">
    <property type="entry name" value="PATCHED-RELATED, ISOFORM A"/>
    <property type="match status" value="1"/>
</dbReference>
<feature type="transmembrane region" description="Helical" evidence="3">
    <location>
        <begin position="879"/>
        <end position="904"/>
    </location>
</feature>
<comment type="similarity">
    <text evidence="1">Belongs to the patched family.</text>
</comment>
<feature type="transmembrane region" description="Helical" evidence="3">
    <location>
        <begin position="370"/>
        <end position="395"/>
    </location>
</feature>
<feature type="transmembrane region" description="Helical" evidence="3">
    <location>
        <begin position="565"/>
        <end position="582"/>
    </location>
</feature>
<feature type="transmembrane region" description="Helical" evidence="3">
    <location>
        <begin position="470"/>
        <end position="498"/>
    </location>
</feature>
<dbReference type="GO" id="GO:0016020">
    <property type="term" value="C:membrane"/>
    <property type="evidence" value="ECO:0007669"/>
    <property type="project" value="InterPro"/>
</dbReference>
<accession>A0A8J6C9K8</accession>
<name>A0A8J6C9K8_DIALT</name>
<sequence length="1119" mass="120728">MGTETMDEAIRAAEREAADAATRVDGTARILHARVDDMVDGWRADADAAGRSAPRSPALSTSTGASSAPASSGAARRGAKSRECRLPRPQHAVERAVARVFYRVGVFVGRYPWRVALGAVLVSCALSAGLLNVTFEARSHKLYIPQRDFMAGDRLMLDDAFGVSPEPGILIVHRKDGGALDTKPTMLAVLDLHEQLVGLTAQTDDGRNVSFADVCYRRYIGLLGHEECIVSSPLELWWYQREQLEDDEDVRATADGAYDAHTVDFGTKGDVIEALQIKYFFEPRGETDPDGRYARYQLWEELMREQIFALDADGEFPLRISYWSTNYNEMEAQSFVKDDSYLMALSLVFIMLYVCITLGGVTADCRQTRLLLGSTCALCTGLAMASGFGIASMLGIPLQPISPIVCFTLLGVAVDDMIIIVMAFEAVDSALPDDERLGLALSRAGSTITVTSVTSTVAFLTGYFVDFPALAYFCVPASLCILMVYFLQMTLFAACLSLDAKRARDRRLDCCPCAVLTDDQVYRVPRMLGREPSNAAAGGADRIRPLQICVNKHWARILLANPMRAFVVVAFLALVGASAYAMRSLPVGLPPRLSLPDGSPIIEFIDDLDAFWAGTQMQEVQLVLRNADLGEASTIEAIDRAVGRLEALPFVLRFGPRWDHSYAAWRNCTWAQILKTGELGEGITLRRFLEDDAEEHTCGESEVKPAHAATGGGACVDDEAGFKKLSGGRGCALAVTHCKRGAVGWRIVQSHCAQTCGMCAAGAGANAALPALGGGVAAAAGGPPAPSATGGRGRFHRGSRALAALDAGEVTGGREFTADVVAGDGQVASESRLWFFVRMSNDNAAAWREYAQMRDELALEPALHASVYNFKYEFAYCDLMMPLFGLKNLMMAAATIFLVVYLFLPFSIALISTFTVVCIDVILLGLIAVSGLSLNTITLVTLLLALALAIDYSCHIGHAYVVAPGRTRKEKASHAIADIGFSIINAAGSTLLGTLFLAASQSPVFRIFFLLIWSTIFLGLISGMAFVPVVLSLIGPLNVDDDEHDDDDDHARKTARFKKEAARRTSASSVGTSISYAHAGAQTVARDADEEGLDDGFHTPKSIDQLPPRWPHDGAPPLL</sequence>
<dbReference type="GO" id="GO:0022857">
    <property type="term" value="F:transmembrane transporter activity"/>
    <property type="evidence" value="ECO:0007669"/>
    <property type="project" value="InterPro"/>
</dbReference>
<dbReference type="InterPro" id="IPR053958">
    <property type="entry name" value="HMGCR/SNAP/NPC1-like_SSD"/>
</dbReference>
<dbReference type="InterPro" id="IPR051697">
    <property type="entry name" value="Patched_domain-protein"/>
</dbReference>
<feature type="transmembrane region" description="Helical" evidence="3">
    <location>
        <begin position="444"/>
        <end position="464"/>
    </location>
</feature>
<reference evidence="5" key="1">
    <citation type="submission" date="2021-05" db="EMBL/GenBank/DDBJ databases">
        <title>The genome of the haptophyte Pavlova lutheri (Diacronema luteri, Pavlovales) - a model for lipid biosynthesis in eukaryotic algae.</title>
        <authorList>
            <person name="Hulatt C.J."/>
            <person name="Posewitz M.C."/>
        </authorList>
    </citation>
    <scope>NUCLEOTIDE SEQUENCE</scope>
    <source>
        <strain evidence="5">NIVA-4/92</strain>
    </source>
</reference>
<dbReference type="Pfam" id="PF12349">
    <property type="entry name" value="Sterol-sensing"/>
    <property type="match status" value="1"/>
</dbReference>
<evidence type="ECO:0000313" key="5">
    <source>
        <dbReference type="EMBL" id="KAG8466627.1"/>
    </source>
</evidence>
<feature type="transmembrane region" description="Helical" evidence="3">
    <location>
        <begin position="1005"/>
        <end position="1031"/>
    </location>
</feature>
<gene>
    <name evidence="5" type="ORF">KFE25_008006</name>
</gene>
<dbReference type="Proteomes" id="UP000751190">
    <property type="component" value="Unassembled WGS sequence"/>
</dbReference>
<proteinExistence type="inferred from homology"/>
<comment type="caution">
    <text evidence="5">The sequence shown here is derived from an EMBL/GenBank/DDBJ whole genome shotgun (WGS) entry which is preliminary data.</text>
</comment>
<feature type="transmembrane region" description="Helical" evidence="3">
    <location>
        <begin position="341"/>
        <end position="363"/>
    </location>
</feature>
<dbReference type="InterPro" id="IPR000731">
    <property type="entry name" value="SSD"/>
</dbReference>
<feature type="domain" description="SSD" evidence="4">
    <location>
        <begin position="908"/>
        <end position="1033"/>
    </location>
</feature>
<dbReference type="OMA" id="ATEYASW"/>
<keyword evidence="3" id="KW-0472">Membrane</keyword>
<dbReference type="Pfam" id="PF00873">
    <property type="entry name" value="ACR_tran"/>
    <property type="match status" value="1"/>
</dbReference>
<dbReference type="PROSITE" id="PS50156">
    <property type="entry name" value="SSD"/>
    <property type="match status" value="2"/>
</dbReference>
<feature type="transmembrane region" description="Helical" evidence="3">
    <location>
        <begin position="975"/>
        <end position="999"/>
    </location>
</feature>
<keyword evidence="3" id="KW-1133">Transmembrane helix</keyword>
<dbReference type="OrthoDB" id="6510177at2759"/>
<evidence type="ECO:0000313" key="6">
    <source>
        <dbReference type="Proteomes" id="UP000751190"/>
    </source>
</evidence>
<dbReference type="InterPro" id="IPR001036">
    <property type="entry name" value="Acrflvin-R"/>
</dbReference>
<feature type="region of interest" description="Disordered" evidence="2">
    <location>
        <begin position="1085"/>
        <end position="1119"/>
    </location>
</feature>